<evidence type="ECO:0000313" key="1">
    <source>
        <dbReference type="EMBL" id="MCV4378030.1"/>
    </source>
</evidence>
<evidence type="ECO:0000313" key="2">
    <source>
        <dbReference type="Proteomes" id="UP001207294"/>
    </source>
</evidence>
<dbReference type="EMBL" id="JAOXML010000012">
    <property type="protein sequence ID" value="MCV4378030.1"/>
    <property type="molecule type" value="Genomic_DNA"/>
</dbReference>
<dbReference type="RefSeq" id="WP_117182339.1">
    <property type="nucleotide sequence ID" value="NZ_JAOXMH010000021.1"/>
</dbReference>
<accession>A0ABT3BYV3</accession>
<evidence type="ECO:0008006" key="3">
    <source>
        <dbReference type="Google" id="ProtNLM"/>
    </source>
</evidence>
<reference evidence="1 2" key="1">
    <citation type="submission" date="2022-10" db="EMBL/GenBank/DDBJ databases">
        <title>Characterization of Pseudomonas capsici strains from pepper and tomato in Georgia.</title>
        <authorList>
            <person name="Zhao M."/>
            <person name="Dutta B."/>
        </authorList>
    </citation>
    <scope>NUCLEOTIDE SEQUENCE [LARGE SCALE GENOMIC DNA]</scope>
    <source>
        <strain evidence="1 2">Pc20-5</strain>
    </source>
</reference>
<sequence length="201" mass="23131">MQPDSILTQAELDFIQSMQHNPKLNVRDSTRSLIVNGGVQIQNLLTRLAAHEQVTLHAQFEDQQMNFPLHLVEDEFHALHLELGTPTIFEEGPQVRPWRLTLPEPIALETEKGALTSLWVQEISSKGVLLEYSKPKKPPRHFRAWFNPPGHAPILLKGTLVRITTNGFGAYRLNQDSKEDAERLLRYLHKQHQRLHPAMHR</sequence>
<organism evidence="1 2">
    <name type="scientific">Pseudomonas capsici</name>
    <dbReference type="NCBI Taxonomy" id="2810614"/>
    <lineage>
        <taxon>Bacteria</taxon>
        <taxon>Pseudomonadati</taxon>
        <taxon>Pseudomonadota</taxon>
        <taxon>Gammaproteobacteria</taxon>
        <taxon>Pseudomonadales</taxon>
        <taxon>Pseudomonadaceae</taxon>
        <taxon>Pseudomonas</taxon>
    </lineage>
</organism>
<name>A0ABT3BYV3_9PSED</name>
<gene>
    <name evidence="1" type="ORF">OH718_15630</name>
</gene>
<protein>
    <recommendedName>
        <fullName evidence="3">PilZ domain-containing protein</fullName>
    </recommendedName>
</protein>
<comment type="caution">
    <text evidence="1">The sequence shown here is derived from an EMBL/GenBank/DDBJ whole genome shotgun (WGS) entry which is preliminary data.</text>
</comment>
<dbReference type="Proteomes" id="UP001207294">
    <property type="component" value="Unassembled WGS sequence"/>
</dbReference>
<proteinExistence type="predicted"/>
<keyword evidence="2" id="KW-1185">Reference proteome</keyword>